<dbReference type="GO" id="GO:0032259">
    <property type="term" value="P:methylation"/>
    <property type="evidence" value="ECO:0007669"/>
    <property type="project" value="UniProtKB-KW"/>
</dbReference>
<gene>
    <name evidence="9" type="ORF">AOB46_16855</name>
</gene>
<dbReference type="AlphaFoldDB" id="A0A0N0ZU26"/>
<dbReference type="NCBIfam" id="TIGR00675">
    <property type="entry name" value="dcm"/>
    <property type="match status" value="1"/>
</dbReference>
<dbReference type="InterPro" id="IPR001525">
    <property type="entry name" value="C5_MeTfrase"/>
</dbReference>
<evidence type="ECO:0000256" key="1">
    <source>
        <dbReference type="ARBA" id="ARBA00022603"/>
    </source>
</evidence>
<dbReference type="GO" id="GO:0003677">
    <property type="term" value="F:DNA binding"/>
    <property type="evidence" value="ECO:0007669"/>
    <property type="project" value="TreeGrafter"/>
</dbReference>
<evidence type="ECO:0000313" key="9">
    <source>
        <dbReference type="EMBL" id="KPE50108.1"/>
    </source>
</evidence>
<dbReference type="SUPFAM" id="SSF53335">
    <property type="entry name" value="S-adenosyl-L-methionine-dependent methyltransferases"/>
    <property type="match status" value="1"/>
</dbReference>
<proteinExistence type="inferred from homology"/>
<dbReference type="PROSITE" id="PS00094">
    <property type="entry name" value="C5_MTASE_1"/>
    <property type="match status" value="1"/>
</dbReference>
<feature type="active site" evidence="6">
    <location>
        <position position="71"/>
    </location>
</feature>
<accession>A0A0N0ZU26</accession>
<dbReference type="Gene3D" id="3.90.120.10">
    <property type="entry name" value="DNA Methylase, subunit A, domain 2"/>
    <property type="match status" value="1"/>
</dbReference>
<keyword evidence="2 6" id="KW-0808">Transferase</keyword>
<reference evidence="10" key="2">
    <citation type="submission" date="2015-09" db="EMBL/GenBank/DDBJ databases">
        <title>Draft genome sequence of a multidrug-resistant Chryseobacterium indologenes isolate from Malaysia.</title>
        <authorList>
            <person name="Yu C.Y."/>
            <person name="Ang G.Y."/>
            <person name="Chan K.-G."/>
        </authorList>
    </citation>
    <scope>NUCLEOTIDE SEQUENCE [LARGE SCALE GENOMIC DNA]</scope>
    <source>
        <strain evidence="10">CI_885</strain>
    </source>
</reference>
<dbReference type="GO" id="GO:0003886">
    <property type="term" value="F:DNA (cytosine-5-)-methyltransferase activity"/>
    <property type="evidence" value="ECO:0007669"/>
    <property type="project" value="UniProtKB-EC"/>
</dbReference>
<evidence type="ECO:0000256" key="6">
    <source>
        <dbReference type="PROSITE-ProRule" id="PRU01016"/>
    </source>
</evidence>
<name>A0A0N0ZU26_CHRID</name>
<dbReference type="Gene3D" id="3.40.50.150">
    <property type="entry name" value="Vaccinia Virus protein VP39"/>
    <property type="match status" value="1"/>
</dbReference>
<evidence type="ECO:0000256" key="7">
    <source>
        <dbReference type="RuleBase" id="RU000416"/>
    </source>
</evidence>
<dbReference type="PRINTS" id="PR00105">
    <property type="entry name" value="C5METTRFRASE"/>
</dbReference>
<keyword evidence="3 6" id="KW-0949">S-adenosyl-L-methionine</keyword>
<comment type="catalytic activity">
    <reaction evidence="5 8">
        <text>a 2'-deoxycytidine in DNA + S-adenosyl-L-methionine = a 5-methyl-2'-deoxycytidine in DNA + S-adenosyl-L-homocysteine + H(+)</text>
        <dbReference type="Rhea" id="RHEA:13681"/>
        <dbReference type="Rhea" id="RHEA-COMP:11369"/>
        <dbReference type="Rhea" id="RHEA-COMP:11370"/>
        <dbReference type="ChEBI" id="CHEBI:15378"/>
        <dbReference type="ChEBI" id="CHEBI:57856"/>
        <dbReference type="ChEBI" id="CHEBI:59789"/>
        <dbReference type="ChEBI" id="CHEBI:85452"/>
        <dbReference type="ChEBI" id="CHEBI:85454"/>
        <dbReference type="EC" id="2.1.1.37"/>
    </reaction>
</comment>
<evidence type="ECO:0000256" key="3">
    <source>
        <dbReference type="ARBA" id="ARBA00022691"/>
    </source>
</evidence>
<dbReference type="PATRIC" id="fig|253.9.peg.1308"/>
<dbReference type="OrthoDB" id="32195at2"/>
<evidence type="ECO:0000256" key="2">
    <source>
        <dbReference type="ARBA" id="ARBA00022679"/>
    </source>
</evidence>
<comment type="caution">
    <text evidence="9">The sequence shown here is derived from an EMBL/GenBank/DDBJ whole genome shotgun (WGS) entry which is preliminary data.</text>
</comment>
<dbReference type="PROSITE" id="PS51679">
    <property type="entry name" value="SAM_MT_C5"/>
    <property type="match status" value="1"/>
</dbReference>
<dbReference type="Proteomes" id="UP000037953">
    <property type="component" value="Unassembled WGS sequence"/>
</dbReference>
<dbReference type="GO" id="GO:0009307">
    <property type="term" value="P:DNA restriction-modification system"/>
    <property type="evidence" value="ECO:0007669"/>
    <property type="project" value="UniProtKB-KW"/>
</dbReference>
<dbReference type="CDD" id="cd00315">
    <property type="entry name" value="Cyt_C5_DNA_methylase"/>
    <property type="match status" value="1"/>
</dbReference>
<sequence length="321" mass="35842">MRVVSLFAGCGGLDLGLVQSGHEIVLATDIDKDCKLTYDRNFDHPLLLKDVKLLEGTELPQYDILTGGFPCQGFSVANQYRSVLDERNELYLEIVRLLDETRPRFFLAENVPGILSLGKGEVVKQIVKEFSEIGINDGWHGYDVKIFKLNAADYGVPQGRKRVIFLGVSKEYNDLTRNRIFEVFPPKPTHTPESYLTLKKAIGNLPEPYTDSANNILNHYGTKHKVKINGYMGNRALSWDKPSPTIVGRGGGTGGPVIAVHPNLKRRFTVRETARIQTFPDNFEFYGATSSQFRQIGNAVAVEFARNLGLALAEIEKIVDL</sequence>
<evidence type="ECO:0000313" key="10">
    <source>
        <dbReference type="Proteomes" id="UP000037953"/>
    </source>
</evidence>
<protein>
    <recommendedName>
        <fullName evidence="8">Cytosine-specific methyltransferase</fullName>
        <ecNumber evidence="8">2.1.1.37</ecNumber>
    </recommendedName>
</protein>
<evidence type="ECO:0000256" key="5">
    <source>
        <dbReference type="ARBA" id="ARBA00047422"/>
    </source>
</evidence>
<dbReference type="InterPro" id="IPR050390">
    <property type="entry name" value="C5-Methyltransferase"/>
</dbReference>
<evidence type="ECO:0000256" key="8">
    <source>
        <dbReference type="RuleBase" id="RU000417"/>
    </source>
</evidence>
<keyword evidence="4" id="KW-0680">Restriction system</keyword>
<keyword evidence="1 6" id="KW-0489">Methyltransferase</keyword>
<dbReference type="EC" id="2.1.1.37" evidence="8"/>
<dbReference type="GO" id="GO:0044027">
    <property type="term" value="P:negative regulation of gene expression via chromosomal CpG island methylation"/>
    <property type="evidence" value="ECO:0007669"/>
    <property type="project" value="TreeGrafter"/>
</dbReference>
<dbReference type="RefSeq" id="WP_062701492.1">
    <property type="nucleotide sequence ID" value="NZ_LJOD01000012.1"/>
</dbReference>
<organism evidence="9 10">
    <name type="scientific">Chryseobacterium indologenes</name>
    <name type="common">Flavobacterium indologenes</name>
    <dbReference type="NCBI Taxonomy" id="253"/>
    <lineage>
        <taxon>Bacteria</taxon>
        <taxon>Pseudomonadati</taxon>
        <taxon>Bacteroidota</taxon>
        <taxon>Flavobacteriia</taxon>
        <taxon>Flavobacteriales</taxon>
        <taxon>Weeksellaceae</taxon>
        <taxon>Chryseobacterium group</taxon>
        <taxon>Chryseobacterium</taxon>
    </lineage>
</organism>
<dbReference type="PANTHER" id="PTHR10629">
    <property type="entry name" value="CYTOSINE-SPECIFIC METHYLTRANSFERASE"/>
    <property type="match status" value="1"/>
</dbReference>
<reference evidence="9 10" key="1">
    <citation type="journal article" date="2015" name="Genom Data">
        <title>Draft genome sequence of a multidrug-resistant Chryseobacterium indologenes isolate from Malaysia.</title>
        <authorList>
            <person name="Yu C.Y."/>
            <person name="Ang G.Y."/>
            <person name="Cheng H.J."/>
            <person name="Cheong Y.M."/>
            <person name="Yin W.F."/>
            <person name="Chan K.G."/>
        </authorList>
    </citation>
    <scope>NUCLEOTIDE SEQUENCE [LARGE SCALE GENOMIC DNA]</scope>
    <source>
        <strain evidence="9 10">CI_885</strain>
    </source>
</reference>
<evidence type="ECO:0000256" key="4">
    <source>
        <dbReference type="ARBA" id="ARBA00022747"/>
    </source>
</evidence>
<dbReference type="EMBL" id="LJOD01000012">
    <property type="protein sequence ID" value="KPE50108.1"/>
    <property type="molecule type" value="Genomic_DNA"/>
</dbReference>
<dbReference type="Pfam" id="PF00145">
    <property type="entry name" value="DNA_methylase"/>
    <property type="match status" value="1"/>
</dbReference>
<comment type="similarity">
    <text evidence="6 7">Belongs to the class I-like SAM-binding methyltransferase superfamily. C5-methyltransferase family.</text>
</comment>
<dbReference type="InterPro" id="IPR029063">
    <property type="entry name" value="SAM-dependent_MTases_sf"/>
</dbReference>
<dbReference type="InterPro" id="IPR018117">
    <property type="entry name" value="C5_DNA_meth_AS"/>
</dbReference>
<dbReference type="PANTHER" id="PTHR10629:SF52">
    <property type="entry name" value="DNA (CYTOSINE-5)-METHYLTRANSFERASE 1"/>
    <property type="match status" value="1"/>
</dbReference>